<dbReference type="EMBL" id="GU071092">
    <property type="protein sequence ID" value="ACY76107.1"/>
    <property type="molecule type" value="Genomic_DNA"/>
</dbReference>
<name>Q58MC7_BPPRM</name>
<evidence type="ECO:0000256" key="1">
    <source>
        <dbReference type="ARBA" id="ARBA00006420"/>
    </source>
</evidence>
<organism evidence="3 5">
    <name type="scientific">Prochlorococcus phage P-SSM2</name>
    <dbReference type="NCBI Taxonomy" id="268746"/>
    <lineage>
        <taxon>Viruses</taxon>
        <taxon>Duplodnaviria</taxon>
        <taxon>Heunggongvirae</taxon>
        <taxon>Uroviricota</taxon>
        <taxon>Caudoviricetes</taxon>
        <taxon>Pantevenvirales</taxon>
        <taxon>Kyanoviridae</taxon>
        <taxon>Salacisavirus</taxon>
        <taxon>Salacisavirus pssm2</taxon>
    </lineage>
</organism>
<dbReference type="GO" id="GO:0005506">
    <property type="term" value="F:iron ion binding"/>
    <property type="evidence" value="ECO:0007669"/>
    <property type="project" value="InterPro"/>
</dbReference>
<dbReference type="GeneID" id="3294371"/>
<dbReference type="Proteomes" id="UP000000991">
    <property type="component" value="Segment"/>
</dbReference>
<evidence type="ECO:0000313" key="3">
    <source>
        <dbReference type="EMBL" id="AAX44605.1"/>
    </source>
</evidence>
<evidence type="ECO:0000259" key="2">
    <source>
        <dbReference type="Pfam" id="PF01106"/>
    </source>
</evidence>
<sequence>MSDNQYEYLKRQHYLATHMELTEENVVRVLEELAPYVEADGGFLQFVEIEEETGYVKVRLGGACETCAMSAMTLKQGIEKKVMSEIPDCVGVVQVL</sequence>
<dbReference type="EMBL" id="AY939844">
    <property type="protein sequence ID" value="AAX44605.1"/>
    <property type="molecule type" value="Genomic_DNA"/>
</dbReference>
<evidence type="ECO:0000313" key="4">
    <source>
        <dbReference type="EMBL" id="ACY76107.1"/>
    </source>
</evidence>
<dbReference type="OrthoDB" id="39928at10239"/>
<dbReference type="KEGG" id="vg:3294371"/>
<proteinExistence type="inferred from homology"/>
<dbReference type="InterPro" id="IPR001075">
    <property type="entry name" value="NIF_FeS_clus_asmbl_NifU_C"/>
</dbReference>
<keyword evidence="5" id="KW-1185">Reference proteome</keyword>
<accession>Q58MC7</accession>
<dbReference type="PANTHER" id="PTHR11178">
    <property type="entry name" value="IRON-SULFUR CLUSTER SCAFFOLD PROTEIN NFU-RELATED"/>
    <property type="match status" value="1"/>
</dbReference>
<dbReference type="Gene3D" id="3.30.300.130">
    <property type="entry name" value="Fe-S cluster assembly (FSCA)"/>
    <property type="match status" value="1"/>
</dbReference>
<dbReference type="PANTHER" id="PTHR11178:SF25">
    <property type="entry name" value="NIFU-LIKE PROTEIN 3, CHLOROPLASTIC"/>
    <property type="match status" value="1"/>
</dbReference>
<dbReference type="Pfam" id="PF01106">
    <property type="entry name" value="NifU"/>
    <property type="match status" value="1"/>
</dbReference>
<protein>
    <submittedName>
        <fullName evidence="4">NifU domain-containing protein</fullName>
    </submittedName>
    <submittedName>
        <fullName evidence="3">NifU-like protein</fullName>
    </submittedName>
</protein>
<feature type="domain" description="NIF system FeS cluster assembly NifU C-terminal" evidence="2">
    <location>
        <begin position="28"/>
        <end position="93"/>
    </location>
</feature>
<organismHost>
    <name type="scientific">Prochlorococcus</name>
    <dbReference type="NCBI Taxonomy" id="1218"/>
</organismHost>
<evidence type="ECO:0000313" key="6">
    <source>
        <dbReference type="Proteomes" id="UP000013923"/>
    </source>
</evidence>
<gene>
    <name evidence="3" type="primary">nifU</name>
    <name evidence="4" type="ORF">PCMG_00231</name>
    <name evidence="3" type="ORF">PSSM2_228</name>
</gene>
<evidence type="ECO:0000313" key="5">
    <source>
        <dbReference type="Proteomes" id="UP000000991"/>
    </source>
</evidence>
<dbReference type="InterPro" id="IPR034904">
    <property type="entry name" value="FSCA_dom_sf"/>
</dbReference>
<dbReference type="Proteomes" id="UP000013923">
    <property type="component" value="Genome"/>
</dbReference>
<dbReference type="GO" id="GO:0016226">
    <property type="term" value="P:iron-sulfur cluster assembly"/>
    <property type="evidence" value="ECO:0007669"/>
    <property type="project" value="InterPro"/>
</dbReference>
<dbReference type="RefSeq" id="YP_214459.1">
    <property type="nucleotide sequence ID" value="NC_006883.2"/>
</dbReference>
<dbReference type="SUPFAM" id="SSF117916">
    <property type="entry name" value="Fe-S cluster assembly (FSCA) domain-like"/>
    <property type="match status" value="1"/>
</dbReference>
<reference evidence="4 6" key="2">
    <citation type="submission" date="2009-10" db="EMBL/GenBank/DDBJ databases">
        <title>The Genome Sequence of Prochlorococcus phage P-SSM2.</title>
        <authorList>
            <consortium name="The Broad Institute Genome Sequencing Platform"/>
            <person name="Henn M.R."/>
            <person name="Sullivan M.S."/>
            <person name="Osburne M.S."/>
            <person name="Levin J."/>
            <person name="Malboeuf C."/>
            <person name="Casali M."/>
            <person name="Russ C."/>
            <person name="Lennon N."/>
            <person name="Chapman S.B."/>
            <person name="Erlich R."/>
            <person name="Young S.K."/>
            <person name="Koehrsen M."/>
            <person name="Yandava C."/>
            <person name="Zeng Q."/>
            <person name="Alvarado L."/>
            <person name="Anderson S."/>
            <person name="Berlin A."/>
            <person name="Borenstein D."/>
            <person name="Chen Z."/>
            <person name="Engels R."/>
            <person name="Freedman E."/>
            <person name="Gellesch M."/>
            <person name="Goldberg J."/>
            <person name="Green L."/>
            <person name="Griggs A."/>
            <person name="Gujja S."/>
            <person name="Heilman E.R."/>
            <person name="Heiman D."/>
            <person name="Hepburn T."/>
            <person name="Howarth C."/>
            <person name="Jen D."/>
            <person name="Larson L."/>
            <person name="Lewis B."/>
            <person name="Mehta T."/>
            <person name="Park D."/>
            <person name="Pearson M."/>
            <person name="Richards J."/>
            <person name="Rizzolo K."/>
            <person name="Roberts A."/>
            <person name="Ryan E."/>
            <person name="Saif S."/>
            <person name="Shea T."/>
            <person name="Shenoy N."/>
            <person name="Sisk P."/>
            <person name="Stolte C."/>
            <person name="Sykes S."/>
            <person name="Walk T."/>
            <person name="White J."/>
            <person name="Yu Q."/>
            <person name="Coleman M.L."/>
            <person name="Huang K.H."/>
            <person name="Weigele P.R."/>
            <person name="DeFrancesco A.S."/>
            <person name="Kern S.E."/>
            <person name="Thompson L.R."/>
            <person name="Fu R."/>
            <person name="Hombeck B."/>
            <person name="Chisholm S.W."/>
            <person name="Haas B."/>
            <person name="Nusbaum C."/>
            <person name="Birren B."/>
        </authorList>
    </citation>
    <scope>NUCLEOTIDE SEQUENCE [LARGE SCALE GENOMIC DNA]</scope>
    <source>
        <strain evidence="4">P-SSM2</strain>
    </source>
</reference>
<reference evidence="3 5" key="3">
    <citation type="journal article" date="2010" name="Environ. Microbiol.">
        <title>Genomic analysis of oceanic cyanobacterial myoviruses compared with T4-like myoviruses from diverse hosts and environments.</title>
        <authorList>
            <person name="Sullivan M.B."/>
            <person name="Huang K.H."/>
            <person name="Ignacio-Espinoza J.C."/>
            <person name="Berlin A.M."/>
            <person name="Kelly L."/>
            <person name="Weigele P.R."/>
            <person name="DeFrancesco A.S."/>
            <person name="Kern S.E."/>
            <person name="Thompson L.R."/>
            <person name="Young S."/>
            <person name="Yandava C."/>
            <person name="Fu R."/>
            <person name="Krastins B."/>
            <person name="Chase M."/>
            <person name="Sarracino D."/>
            <person name="Osburne M.S."/>
            <person name="Henn M.R."/>
            <person name="Chisholm S.W."/>
        </authorList>
    </citation>
    <scope>NUCLEOTIDE SEQUENCE [LARGE SCALE GENOMIC DNA]</scope>
</reference>
<reference evidence="3 5" key="1">
    <citation type="journal article" date="2005" name="PLoS Biol.">
        <title>Three Prochlorococcus cyanophage genomes: signature features and ecological interpretations.</title>
        <authorList>
            <person name="Sullivan M.B."/>
            <person name="Coleman M.L."/>
            <person name="Weigele P."/>
            <person name="Rohwer F."/>
            <person name="Chisholm S.W."/>
        </authorList>
    </citation>
    <scope>NUCLEOTIDE SEQUENCE</scope>
</reference>
<comment type="similarity">
    <text evidence="1">Belongs to the NifU family.</text>
</comment>
<dbReference type="GO" id="GO:0051536">
    <property type="term" value="F:iron-sulfur cluster binding"/>
    <property type="evidence" value="ECO:0007669"/>
    <property type="project" value="InterPro"/>
</dbReference>